<gene>
    <name evidence="1" type="ORF">RFULGI_LOCUS8034</name>
</gene>
<evidence type="ECO:0000313" key="1">
    <source>
        <dbReference type="EMBL" id="CAG8639739.1"/>
    </source>
</evidence>
<sequence>MKSKPDKTIESYFSALKELCRKVDPNISNSDKDKRRKFIDSLCSEFHISVESAISDDLFEA</sequence>
<organism evidence="1 2">
    <name type="scientific">Racocetra fulgida</name>
    <dbReference type="NCBI Taxonomy" id="60492"/>
    <lineage>
        <taxon>Eukaryota</taxon>
        <taxon>Fungi</taxon>
        <taxon>Fungi incertae sedis</taxon>
        <taxon>Mucoromycota</taxon>
        <taxon>Glomeromycotina</taxon>
        <taxon>Glomeromycetes</taxon>
        <taxon>Diversisporales</taxon>
        <taxon>Gigasporaceae</taxon>
        <taxon>Racocetra</taxon>
    </lineage>
</organism>
<reference evidence="1" key="1">
    <citation type="submission" date="2021-06" db="EMBL/GenBank/DDBJ databases">
        <authorList>
            <person name="Kallberg Y."/>
            <person name="Tangrot J."/>
            <person name="Rosling A."/>
        </authorList>
    </citation>
    <scope>NUCLEOTIDE SEQUENCE</scope>
    <source>
        <strain evidence="1">IN212</strain>
    </source>
</reference>
<protein>
    <submittedName>
        <fullName evidence="1">14822_t:CDS:1</fullName>
    </submittedName>
</protein>
<dbReference type="Proteomes" id="UP000789396">
    <property type="component" value="Unassembled WGS sequence"/>
</dbReference>
<keyword evidence="2" id="KW-1185">Reference proteome</keyword>
<accession>A0A9N9DL35</accession>
<proteinExistence type="predicted"/>
<feature type="non-terminal residue" evidence="1">
    <location>
        <position position="1"/>
    </location>
</feature>
<comment type="caution">
    <text evidence="1">The sequence shown here is derived from an EMBL/GenBank/DDBJ whole genome shotgun (WGS) entry which is preliminary data.</text>
</comment>
<name>A0A9N9DL35_9GLOM</name>
<dbReference type="EMBL" id="CAJVPZ010012443">
    <property type="protein sequence ID" value="CAG8639739.1"/>
    <property type="molecule type" value="Genomic_DNA"/>
</dbReference>
<dbReference type="AlphaFoldDB" id="A0A9N9DL35"/>
<evidence type="ECO:0000313" key="2">
    <source>
        <dbReference type="Proteomes" id="UP000789396"/>
    </source>
</evidence>